<gene>
    <name evidence="1" type="ORF">JBS370_LOCUS37475</name>
</gene>
<sequence length="254" mass="30350">MPQALSLLEYLNVTIEQRRKDLISKRGQSTECFELCEKDLCYTNVGGTKLRSFVLRQIELDDLLILFNTFTLVDIYDKYKCNEICLVFSFFFKYLIIFFLMREIASDNLLAFQQSISPSNLPILKHDQFQVLLRFPVKYEHEWIRRYHKIGWAFDNVGFHVDEHIVKLLDYSSPLDIIEAVFFLYSVPFDLLKHMRTVHNYELFTRHSTIIRKNFVCQNMEWLCKWTNNEIQLITGLKTMRNIETIRYLCVGIN</sequence>
<evidence type="ECO:0000313" key="1">
    <source>
        <dbReference type="EMBL" id="CAF4221737.1"/>
    </source>
</evidence>
<dbReference type="EMBL" id="CAJOBD010017379">
    <property type="protein sequence ID" value="CAF4221737.1"/>
    <property type="molecule type" value="Genomic_DNA"/>
</dbReference>
<organism evidence="1 2">
    <name type="scientific">Rotaria sordida</name>
    <dbReference type="NCBI Taxonomy" id="392033"/>
    <lineage>
        <taxon>Eukaryota</taxon>
        <taxon>Metazoa</taxon>
        <taxon>Spiralia</taxon>
        <taxon>Gnathifera</taxon>
        <taxon>Rotifera</taxon>
        <taxon>Eurotatoria</taxon>
        <taxon>Bdelloidea</taxon>
        <taxon>Philodinida</taxon>
        <taxon>Philodinidae</taxon>
        <taxon>Rotaria</taxon>
    </lineage>
</organism>
<proteinExistence type="predicted"/>
<comment type="caution">
    <text evidence="1">The sequence shown here is derived from an EMBL/GenBank/DDBJ whole genome shotgun (WGS) entry which is preliminary data.</text>
</comment>
<dbReference type="Proteomes" id="UP000663836">
    <property type="component" value="Unassembled WGS sequence"/>
</dbReference>
<evidence type="ECO:0000313" key="2">
    <source>
        <dbReference type="Proteomes" id="UP000663836"/>
    </source>
</evidence>
<protein>
    <submittedName>
        <fullName evidence="1">Uncharacterized protein</fullName>
    </submittedName>
</protein>
<reference evidence="1" key="1">
    <citation type="submission" date="2021-02" db="EMBL/GenBank/DDBJ databases">
        <authorList>
            <person name="Nowell W R."/>
        </authorList>
    </citation>
    <scope>NUCLEOTIDE SEQUENCE</scope>
</reference>
<name>A0A820D8K2_9BILA</name>
<dbReference type="AlphaFoldDB" id="A0A820D8K2"/>
<feature type="non-terminal residue" evidence="1">
    <location>
        <position position="1"/>
    </location>
</feature>
<accession>A0A820D8K2</accession>